<organism evidence="3 4">
    <name type="scientific">Acinetobacter baumannii (strain 1295743)</name>
    <dbReference type="NCBI Taxonomy" id="1310613"/>
    <lineage>
        <taxon>Bacteria</taxon>
        <taxon>Pseudomonadati</taxon>
        <taxon>Pseudomonadota</taxon>
        <taxon>Gammaproteobacteria</taxon>
        <taxon>Moraxellales</taxon>
        <taxon>Moraxellaceae</taxon>
        <taxon>Acinetobacter</taxon>
        <taxon>Acinetobacter calcoaceticus/baumannii complex</taxon>
    </lineage>
</organism>
<protein>
    <submittedName>
        <fullName evidence="3">Putative type IV fimbrial biogenesis protein</fullName>
    </submittedName>
</protein>
<comment type="caution">
    <text evidence="3">The sequence shown here is derived from an EMBL/GenBank/DDBJ whole genome shotgun (WGS) entry which is preliminary data.</text>
</comment>
<keyword evidence="1" id="KW-1133">Transmembrane helix</keyword>
<accession>A0A009ITJ0</accession>
<dbReference type="RefSeq" id="WP_000149377.1">
    <property type="nucleotide sequence ID" value="NZ_JEWH01000005.1"/>
</dbReference>
<dbReference type="GeneID" id="92895403"/>
<proteinExistence type="predicted"/>
<evidence type="ECO:0000256" key="1">
    <source>
        <dbReference type="SAM" id="Phobius"/>
    </source>
</evidence>
<sequence>MTHLNYKNIKGRSKETGATLIVVLIILLIVISVGVLAIRVAIVSLKVATNSQVGQLNFQSSDTPLELIVQMNPTTLTNITNVIGAALKAHESNPGAEYNFCYKPTSTSVSFAQTRGASLLRAGSANNAVVEDGGVAGFCDLTSDYGSNRQAVVTQVAVSIPTDAMPDIPGSNLPRDINLSEGTQLPKSMLSTQRIRVITTAFLPAYASTSLETLQSDCLSTSSAKISDNFDSALTDKQTLADCLANHNVPFSTQVQEFNYTNKLTEITAPGS</sequence>
<name>A0A009ITJ0_ACIB9</name>
<dbReference type="Proteomes" id="UP000020595">
    <property type="component" value="Unassembled WGS sequence"/>
</dbReference>
<dbReference type="InterPro" id="IPR025746">
    <property type="entry name" value="PilX_N_dom"/>
</dbReference>
<reference evidence="3 4" key="1">
    <citation type="submission" date="2014-02" db="EMBL/GenBank/DDBJ databases">
        <title>Comparative genomics and transcriptomics to identify genetic mechanisms underlying the emergence of carbapenem resistant Acinetobacter baumannii (CRAb).</title>
        <authorList>
            <person name="Harris A.D."/>
            <person name="Johnson K.J."/>
            <person name="George J."/>
            <person name="Shefchek K."/>
            <person name="Daugherty S.C."/>
            <person name="Parankush S."/>
            <person name="Sadzewicz L."/>
            <person name="Tallon L."/>
            <person name="Sengamalay N."/>
            <person name="Hazen T.H."/>
            <person name="Rasko D.A."/>
        </authorList>
    </citation>
    <scope>NUCLEOTIDE SEQUENCE [LARGE SCALE GENOMIC DNA]</scope>
    <source>
        <strain evidence="3 4">1295743</strain>
    </source>
</reference>
<dbReference type="AlphaFoldDB" id="A0A009ITJ0"/>
<evidence type="ECO:0000313" key="4">
    <source>
        <dbReference type="Proteomes" id="UP000020595"/>
    </source>
</evidence>
<keyword evidence="1" id="KW-0812">Transmembrane</keyword>
<dbReference type="Pfam" id="PF14341">
    <property type="entry name" value="PilX_N"/>
    <property type="match status" value="1"/>
</dbReference>
<evidence type="ECO:0000259" key="2">
    <source>
        <dbReference type="Pfam" id="PF14341"/>
    </source>
</evidence>
<dbReference type="EMBL" id="JEWH01000005">
    <property type="protein sequence ID" value="EXB07143.1"/>
    <property type="molecule type" value="Genomic_DNA"/>
</dbReference>
<evidence type="ECO:0000313" key="3">
    <source>
        <dbReference type="EMBL" id="EXB07143.1"/>
    </source>
</evidence>
<dbReference type="PATRIC" id="fig|1310613.3.peg.731"/>
<feature type="transmembrane region" description="Helical" evidence="1">
    <location>
        <begin position="20"/>
        <end position="42"/>
    </location>
</feature>
<keyword evidence="1" id="KW-0472">Membrane</keyword>
<feature type="domain" description="Type 4 fimbrial biogenesis protein PilX N-terminal" evidence="2">
    <location>
        <begin position="17"/>
        <end position="62"/>
    </location>
</feature>
<gene>
    <name evidence="3" type="ORF">J512_0770</name>
</gene>